<evidence type="ECO:0000256" key="2">
    <source>
        <dbReference type="ARBA" id="ARBA00023157"/>
    </source>
</evidence>
<comment type="caution">
    <text evidence="5">The sequence shown here is derived from an EMBL/GenBank/DDBJ whole genome shotgun (WGS) entry which is preliminary data.</text>
</comment>
<dbReference type="InterPro" id="IPR050958">
    <property type="entry name" value="Cell_Adh-Cytoskel_Orgn"/>
</dbReference>
<dbReference type="InterPro" id="IPR007110">
    <property type="entry name" value="Ig-like_dom"/>
</dbReference>
<gene>
    <name evidence="5" type="ORF">HPB48_008467</name>
</gene>
<name>A0A9J6FN81_HAELO</name>
<dbReference type="FunFam" id="2.60.40.10:FF:000333">
    <property type="entry name" value="Down syndrome cell adhesion molecule"/>
    <property type="match status" value="1"/>
</dbReference>
<dbReference type="InterPro" id="IPR036179">
    <property type="entry name" value="Ig-like_dom_sf"/>
</dbReference>
<dbReference type="EMBL" id="JABSTR010000002">
    <property type="protein sequence ID" value="KAH9364295.1"/>
    <property type="molecule type" value="Genomic_DNA"/>
</dbReference>
<protein>
    <recommendedName>
        <fullName evidence="4">Ig-like domain-containing protein</fullName>
    </recommendedName>
</protein>
<keyword evidence="2" id="KW-1015">Disulfide bond</keyword>
<reference evidence="5 6" key="1">
    <citation type="journal article" date="2020" name="Cell">
        <title>Large-Scale Comparative Analyses of Tick Genomes Elucidate Their Genetic Diversity and Vector Capacities.</title>
        <authorList>
            <consortium name="Tick Genome and Microbiome Consortium (TIGMIC)"/>
            <person name="Jia N."/>
            <person name="Wang J."/>
            <person name="Shi W."/>
            <person name="Du L."/>
            <person name="Sun Y."/>
            <person name="Zhan W."/>
            <person name="Jiang J.F."/>
            <person name="Wang Q."/>
            <person name="Zhang B."/>
            <person name="Ji P."/>
            <person name="Bell-Sakyi L."/>
            <person name="Cui X.M."/>
            <person name="Yuan T.T."/>
            <person name="Jiang B.G."/>
            <person name="Yang W.F."/>
            <person name="Lam T.T."/>
            <person name="Chang Q.C."/>
            <person name="Ding S.J."/>
            <person name="Wang X.J."/>
            <person name="Zhu J.G."/>
            <person name="Ruan X.D."/>
            <person name="Zhao L."/>
            <person name="Wei J.T."/>
            <person name="Ye R.Z."/>
            <person name="Que T.C."/>
            <person name="Du C.H."/>
            <person name="Zhou Y.H."/>
            <person name="Cheng J.X."/>
            <person name="Dai P.F."/>
            <person name="Guo W.B."/>
            <person name="Han X.H."/>
            <person name="Huang E.J."/>
            <person name="Li L.F."/>
            <person name="Wei W."/>
            <person name="Gao Y.C."/>
            <person name="Liu J.Z."/>
            <person name="Shao H.Z."/>
            <person name="Wang X."/>
            <person name="Wang C.C."/>
            <person name="Yang T.C."/>
            <person name="Huo Q.B."/>
            <person name="Li W."/>
            <person name="Chen H.Y."/>
            <person name="Chen S.E."/>
            <person name="Zhou L.G."/>
            <person name="Ni X.B."/>
            <person name="Tian J.H."/>
            <person name="Sheng Y."/>
            <person name="Liu T."/>
            <person name="Pan Y.S."/>
            <person name="Xia L.Y."/>
            <person name="Li J."/>
            <person name="Zhao F."/>
            <person name="Cao W.C."/>
        </authorList>
    </citation>
    <scope>NUCLEOTIDE SEQUENCE [LARGE SCALE GENOMIC DNA]</scope>
    <source>
        <strain evidence="5">HaeL-2018</strain>
    </source>
</reference>
<dbReference type="GO" id="GO:0005886">
    <property type="term" value="C:plasma membrane"/>
    <property type="evidence" value="ECO:0007669"/>
    <property type="project" value="TreeGrafter"/>
</dbReference>
<keyword evidence="6" id="KW-1185">Reference proteome</keyword>
<dbReference type="Proteomes" id="UP000821853">
    <property type="component" value="Chromosome 10"/>
</dbReference>
<evidence type="ECO:0000256" key="1">
    <source>
        <dbReference type="ARBA" id="ARBA00022729"/>
    </source>
</evidence>
<dbReference type="Gene3D" id="2.60.40.10">
    <property type="entry name" value="Immunoglobulins"/>
    <property type="match status" value="1"/>
</dbReference>
<dbReference type="Pfam" id="PF07679">
    <property type="entry name" value="I-set"/>
    <property type="match status" value="1"/>
</dbReference>
<dbReference type="InterPro" id="IPR003598">
    <property type="entry name" value="Ig_sub2"/>
</dbReference>
<keyword evidence="3" id="KW-0393">Immunoglobulin domain</keyword>
<feature type="domain" description="Ig-like" evidence="4">
    <location>
        <begin position="22"/>
        <end position="112"/>
    </location>
</feature>
<evidence type="ECO:0000313" key="6">
    <source>
        <dbReference type="Proteomes" id="UP000821853"/>
    </source>
</evidence>
<dbReference type="GO" id="GO:0007156">
    <property type="term" value="P:homophilic cell adhesion via plasma membrane adhesion molecules"/>
    <property type="evidence" value="ECO:0007669"/>
    <property type="project" value="TreeGrafter"/>
</dbReference>
<evidence type="ECO:0000313" key="5">
    <source>
        <dbReference type="EMBL" id="KAH9364295.1"/>
    </source>
</evidence>
<evidence type="ECO:0000259" key="4">
    <source>
        <dbReference type="PROSITE" id="PS50835"/>
    </source>
</evidence>
<dbReference type="PANTHER" id="PTHR45080:SF8">
    <property type="entry name" value="IG-LIKE DOMAIN-CONTAINING PROTEIN"/>
    <property type="match status" value="1"/>
</dbReference>
<dbReference type="InterPro" id="IPR013783">
    <property type="entry name" value="Ig-like_fold"/>
</dbReference>
<dbReference type="VEuPathDB" id="VectorBase:HLOH_059354"/>
<dbReference type="InterPro" id="IPR013098">
    <property type="entry name" value="Ig_I-set"/>
</dbReference>
<dbReference type="AlphaFoldDB" id="A0A9J6FN81"/>
<organism evidence="5 6">
    <name type="scientific">Haemaphysalis longicornis</name>
    <name type="common">Bush tick</name>
    <dbReference type="NCBI Taxonomy" id="44386"/>
    <lineage>
        <taxon>Eukaryota</taxon>
        <taxon>Metazoa</taxon>
        <taxon>Ecdysozoa</taxon>
        <taxon>Arthropoda</taxon>
        <taxon>Chelicerata</taxon>
        <taxon>Arachnida</taxon>
        <taxon>Acari</taxon>
        <taxon>Parasitiformes</taxon>
        <taxon>Ixodida</taxon>
        <taxon>Ixodoidea</taxon>
        <taxon>Ixodidae</taxon>
        <taxon>Haemaphysalinae</taxon>
        <taxon>Haemaphysalis</taxon>
    </lineage>
</organism>
<dbReference type="OrthoDB" id="6435434at2759"/>
<dbReference type="PANTHER" id="PTHR45080">
    <property type="entry name" value="CONTACTIN 5"/>
    <property type="match status" value="1"/>
</dbReference>
<keyword evidence="1" id="KW-0732">Signal</keyword>
<accession>A0A9J6FN81</accession>
<dbReference type="OMA" id="ANQNGHY"/>
<proteinExistence type="predicted"/>
<evidence type="ECO:0000256" key="3">
    <source>
        <dbReference type="ARBA" id="ARBA00023319"/>
    </source>
</evidence>
<dbReference type="PROSITE" id="PS50835">
    <property type="entry name" value="IG_LIKE"/>
    <property type="match status" value="1"/>
</dbReference>
<dbReference type="SUPFAM" id="SSF48726">
    <property type="entry name" value="Immunoglobulin"/>
    <property type="match status" value="1"/>
</dbReference>
<sequence length="153" mass="16984">MLASPRPMRIQRSVSRFQPSTPEIQPFVFSRNIALGQRASVACVAVGGLAPFRFEWSHNDRPIINTATRHVVEVTASISALTLERVAAEDLGNYTCTVTNAHGRDSYSAALVVEGDSVVSCTAFLCNDCEGFHLQVRREQRRAHERWQNVLDA</sequence>
<dbReference type="SMART" id="SM00408">
    <property type="entry name" value="IGc2"/>
    <property type="match status" value="1"/>
</dbReference>